<evidence type="ECO:0000313" key="2">
    <source>
        <dbReference type="Proteomes" id="UP000789342"/>
    </source>
</evidence>
<gene>
    <name evidence="1" type="ORF">AMORRO_LOCUS10547</name>
</gene>
<feature type="non-terminal residue" evidence="1">
    <location>
        <position position="132"/>
    </location>
</feature>
<proteinExistence type="predicted"/>
<organism evidence="1 2">
    <name type="scientific">Acaulospora morrowiae</name>
    <dbReference type="NCBI Taxonomy" id="94023"/>
    <lineage>
        <taxon>Eukaryota</taxon>
        <taxon>Fungi</taxon>
        <taxon>Fungi incertae sedis</taxon>
        <taxon>Mucoromycota</taxon>
        <taxon>Glomeromycotina</taxon>
        <taxon>Glomeromycetes</taxon>
        <taxon>Diversisporales</taxon>
        <taxon>Acaulosporaceae</taxon>
        <taxon>Acaulospora</taxon>
    </lineage>
</organism>
<dbReference type="AlphaFoldDB" id="A0A9N9H7C7"/>
<reference evidence="1" key="1">
    <citation type="submission" date="2021-06" db="EMBL/GenBank/DDBJ databases">
        <authorList>
            <person name="Kallberg Y."/>
            <person name="Tangrot J."/>
            <person name="Rosling A."/>
        </authorList>
    </citation>
    <scope>NUCLEOTIDE SEQUENCE</scope>
    <source>
        <strain evidence="1">CL551</strain>
    </source>
</reference>
<keyword evidence="2" id="KW-1185">Reference proteome</keyword>
<accession>A0A9N9H7C7</accession>
<name>A0A9N9H7C7_9GLOM</name>
<sequence length="132" mass="15312">MNFREKRLVFEALGNFTLPVENELNFVEKAWAGWFSYFDNEVVATALISFIMHEVTYFGRCVPFWIADFIPAFKKYKLQPVSIRAMEMYEISFSGAFSNRAAPHFHIPSDCYFVWSGHNHCAVPQLESNSIP</sequence>
<evidence type="ECO:0000313" key="1">
    <source>
        <dbReference type="EMBL" id="CAG8664393.1"/>
    </source>
</evidence>
<comment type="caution">
    <text evidence="1">The sequence shown here is derived from an EMBL/GenBank/DDBJ whole genome shotgun (WGS) entry which is preliminary data.</text>
</comment>
<dbReference type="EMBL" id="CAJVPV010011779">
    <property type="protein sequence ID" value="CAG8664393.1"/>
    <property type="molecule type" value="Genomic_DNA"/>
</dbReference>
<dbReference type="Proteomes" id="UP000789342">
    <property type="component" value="Unassembled WGS sequence"/>
</dbReference>
<protein>
    <submittedName>
        <fullName evidence="1">13504_t:CDS:1</fullName>
    </submittedName>
</protein>
<dbReference type="OrthoDB" id="2436682at2759"/>